<dbReference type="GO" id="GO:0016301">
    <property type="term" value="F:kinase activity"/>
    <property type="evidence" value="ECO:0007669"/>
    <property type="project" value="UniProtKB-KW"/>
</dbReference>
<dbReference type="AlphaFoldDB" id="A0A6N2TD11"/>
<evidence type="ECO:0000256" key="2">
    <source>
        <dbReference type="ARBA" id="ARBA00022448"/>
    </source>
</evidence>
<dbReference type="InterPro" id="IPR001127">
    <property type="entry name" value="PTS_EIIA_1_perm"/>
</dbReference>
<comment type="subcellular location">
    <subcellularLocation>
        <location evidence="1">Cytoplasm</location>
    </subcellularLocation>
</comment>
<protein>
    <submittedName>
        <fullName evidence="8">Glucose-specific phosphotransferase enzyme IIA component</fullName>
        <ecNumber evidence="8">2.7.1.-</ecNumber>
    </submittedName>
</protein>
<dbReference type="Pfam" id="PF00358">
    <property type="entry name" value="PTS_EIIA_1"/>
    <property type="match status" value="1"/>
</dbReference>
<dbReference type="EMBL" id="CACRSM010000002">
    <property type="protein sequence ID" value="VYT02623.1"/>
    <property type="molecule type" value="Genomic_DNA"/>
</dbReference>
<keyword evidence="5" id="KW-0598">Phosphotransferase system</keyword>
<keyword evidence="2" id="KW-0813">Transport</keyword>
<evidence type="ECO:0000256" key="1">
    <source>
        <dbReference type="ARBA" id="ARBA00004496"/>
    </source>
</evidence>
<evidence type="ECO:0000256" key="3">
    <source>
        <dbReference type="ARBA" id="ARBA00022597"/>
    </source>
</evidence>
<dbReference type="GO" id="GO:0009401">
    <property type="term" value="P:phosphoenolpyruvate-dependent sugar phosphotransferase system"/>
    <property type="evidence" value="ECO:0007669"/>
    <property type="project" value="UniProtKB-KW"/>
</dbReference>
<dbReference type="InterPro" id="IPR011055">
    <property type="entry name" value="Dup_hybrid_motif"/>
</dbReference>
<evidence type="ECO:0000256" key="6">
    <source>
        <dbReference type="ARBA" id="ARBA00022777"/>
    </source>
</evidence>
<dbReference type="SUPFAM" id="SSF51261">
    <property type="entry name" value="Duplicated hybrid motif"/>
    <property type="match status" value="1"/>
</dbReference>
<feature type="domain" description="PTS EIIA type-1" evidence="7">
    <location>
        <begin position="21"/>
        <end position="126"/>
    </location>
</feature>
<reference evidence="8" key="1">
    <citation type="submission" date="2019-11" db="EMBL/GenBank/DDBJ databases">
        <authorList>
            <person name="Feng L."/>
        </authorList>
    </citation>
    <scope>NUCLEOTIDE SEQUENCE</scope>
    <source>
        <strain evidence="8">AodontolyticusLFYP35</strain>
    </source>
</reference>
<dbReference type="Gene3D" id="2.70.70.10">
    <property type="entry name" value="Glucose Permease (Domain IIA)"/>
    <property type="match status" value="1"/>
</dbReference>
<dbReference type="GO" id="GO:0005737">
    <property type="term" value="C:cytoplasm"/>
    <property type="evidence" value="ECO:0007669"/>
    <property type="project" value="UniProtKB-SubCell"/>
</dbReference>
<dbReference type="PANTHER" id="PTHR45008">
    <property type="entry name" value="PTS SYSTEM GLUCOSE-SPECIFIC EIIA COMPONENT"/>
    <property type="match status" value="1"/>
</dbReference>
<accession>A0A6N2TD11</accession>
<proteinExistence type="predicted"/>
<name>A0A6N2TD11_9ACTO</name>
<dbReference type="PANTHER" id="PTHR45008:SF1">
    <property type="entry name" value="PTS SYSTEM GLUCOSE-SPECIFIC EIIA COMPONENT"/>
    <property type="match status" value="1"/>
</dbReference>
<sequence length="158" mass="16618">MSLQLLSPIPGTLRNLAELSDPVFAQEIMGPGFAIIPDEVDTLEILAPTAGTLSHQLPHACALTTPDGLNILIHAGIDTVQVKGEGFSALHQLGQQVAAGEPLITWDLRPARQAGYALDVVVIAMQPPQTLCELLTASGSRLDALVPCADVRRAPKSS</sequence>
<dbReference type="EC" id="2.7.1.-" evidence="8"/>
<evidence type="ECO:0000313" key="8">
    <source>
        <dbReference type="EMBL" id="VYT02623.1"/>
    </source>
</evidence>
<gene>
    <name evidence="8" type="primary">crr</name>
    <name evidence="8" type="ORF">AOLFYP35_01264</name>
</gene>
<evidence type="ECO:0000259" key="7">
    <source>
        <dbReference type="PROSITE" id="PS51093"/>
    </source>
</evidence>
<keyword evidence="3" id="KW-0762">Sugar transport</keyword>
<evidence type="ECO:0000256" key="5">
    <source>
        <dbReference type="ARBA" id="ARBA00022683"/>
    </source>
</evidence>
<dbReference type="InterPro" id="IPR050890">
    <property type="entry name" value="PTS_EIIA_component"/>
</dbReference>
<organism evidence="8">
    <name type="scientific">Schaalia odontolytica</name>
    <dbReference type="NCBI Taxonomy" id="1660"/>
    <lineage>
        <taxon>Bacteria</taxon>
        <taxon>Bacillati</taxon>
        <taxon>Actinomycetota</taxon>
        <taxon>Actinomycetes</taxon>
        <taxon>Actinomycetales</taxon>
        <taxon>Actinomycetaceae</taxon>
        <taxon>Schaalia</taxon>
    </lineage>
</organism>
<dbReference type="PROSITE" id="PS51093">
    <property type="entry name" value="PTS_EIIA_TYPE_1"/>
    <property type="match status" value="1"/>
</dbReference>
<keyword evidence="6" id="KW-0418">Kinase</keyword>
<evidence type="ECO:0000256" key="4">
    <source>
        <dbReference type="ARBA" id="ARBA00022679"/>
    </source>
</evidence>
<keyword evidence="4 8" id="KW-0808">Transferase</keyword>